<dbReference type="PANTHER" id="PTHR32179:SF3">
    <property type="entry name" value="NICOTINATE-NUCLEOTIDE PYROPHOSPHORYLASE [CARBOXYLATING]"/>
    <property type="match status" value="1"/>
</dbReference>
<dbReference type="Pfam" id="PF01729">
    <property type="entry name" value="QRPTase_C"/>
    <property type="match status" value="1"/>
</dbReference>
<keyword evidence="7" id="KW-1185">Reference proteome</keyword>
<dbReference type="STRING" id="9258.ENSOANP00000029760"/>
<dbReference type="AlphaFoldDB" id="K7E8A3"/>
<reference evidence="6 7" key="1">
    <citation type="journal article" date="2008" name="Nature">
        <title>Genome analysis of the platypus reveals unique signatures of evolution.</title>
        <authorList>
            <person name="Warren W.C."/>
            <person name="Hillier L.W."/>
            <person name="Marshall Graves J.A."/>
            <person name="Birney E."/>
            <person name="Ponting C.P."/>
            <person name="Grutzner F."/>
            <person name="Belov K."/>
            <person name="Miller W."/>
            <person name="Clarke L."/>
            <person name="Chinwalla A.T."/>
            <person name="Yang S.P."/>
            <person name="Heger A."/>
            <person name="Locke D.P."/>
            <person name="Miethke P."/>
            <person name="Waters P.D."/>
            <person name="Veyrunes F."/>
            <person name="Fulton L."/>
            <person name="Fulton B."/>
            <person name="Graves T."/>
            <person name="Wallis J."/>
            <person name="Puente X.S."/>
            <person name="Lopez-Otin C."/>
            <person name="Ordonez G.R."/>
            <person name="Eichler E.E."/>
            <person name="Chen L."/>
            <person name="Cheng Z."/>
            <person name="Deakin J.E."/>
            <person name="Alsop A."/>
            <person name="Thompson K."/>
            <person name="Kirby P."/>
            <person name="Papenfuss A.T."/>
            <person name="Wakefield M.J."/>
            <person name="Olender T."/>
            <person name="Lancet D."/>
            <person name="Huttley G.A."/>
            <person name="Smit A.F."/>
            <person name="Pask A."/>
            <person name="Temple-Smith P."/>
            <person name="Batzer M.A."/>
            <person name="Walker J.A."/>
            <person name="Konkel M.K."/>
            <person name="Harris R.S."/>
            <person name="Whittington C.M."/>
            <person name="Wong E.S."/>
            <person name="Gemmell N.J."/>
            <person name="Buschiazzo E."/>
            <person name="Vargas Jentzsch I.M."/>
            <person name="Merkel A."/>
            <person name="Schmitz J."/>
            <person name="Zemann A."/>
            <person name="Churakov G."/>
            <person name="Kriegs J.O."/>
            <person name="Brosius J."/>
            <person name="Murchison E.P."/>
            <person name="Sachidanandam R."/>
            <person name="Smith C."/>
            <person name="Hannon G.J."/>
            <person name="Tsend-Ayush E."/>
            <person name="McMillan D."/>
            <person name="Attenborough R."/>
            <person name="Rens W."/>
            <person name="Ferguson-Smith M."/>
            <person name="Lefevre C.M."/>
            <person name="Sharp J.A."/>
            <person name="Nicholas K.R."/>
            <person name="Ray D.A."/>
            <person name="Kube M."/>
            <person name="Reinhardt R."/>
            <person name="Pringle T.H."/>
            <person name="Taylor J."/>
            <person name="Jones R.C."/>
            <person name="Nixon B."/>
            <person name="Dacheux J.L."/>
            <person name="Niwa H."/>
            <person name="Sekita Y."/>
            <person name="Huang X."/>
            <person name="Stark A."/>
            <person name="Kheradpour P."/>
            <person name="Kellis M."/>
            <person name="Flicek P."/>
            <person name="Chen Y."/>
            <person name="Webber C."/>
            <person name="Hardison R."/>
            <person name="Nelson J."/>
            <person name="Hallsworth-Pepin K."/>
            <person name="Delehaunty K."/>
            <person name="Markovic C."/>
            <person name="Minx P."/>
            <person name="Feng Y."/>
            <person name="Kremitzki C."/>
            <person name="Mitreva M."/>
            <person name="Glasscock J."/>
            <person name="Wylie T."/>
            <person name="Wohldmann P."/>
            <person name="Thiru P."/>
            <person name="Nhan M.N."/>
            <person name="Pohl C.S."/>
            <person name="Smith S.M."/>
            <person name="Hou S."/>
            <person name="Nefedov M."/>
            <person name="de Jong P.J."/>
            <person name="Renfree M.B."/>
            <person name="Mardis E.R."/>
            <person name="Wilson R.K."/>
        </authorList>
    </citation>
    <scope>NUCLEOTIDE SEQUENCE [LARGE SCALE GENOMIC DNA]</scope>
    <source>
        <strain evidence="6 7">Glennie</strain>
    </source>
</reference>
<dbReference type="GO" id="GO:0009435">
    <property type="term" value="P:NAD+ biosynthetic process"/>
    <property type="evidence" value="ECO:0000318"/>
    <property type="project" value="GO_Central"/>
</dbReference>
<evidence type="ECO:0000256" key="3">
    <source>
        <dbReference type="ARBA" id="ARBA00022676"/>
    </source>
</evidence>
<evidence type="ECO:0000256" key="2">
    <source>
        <dbReference type="ARBA" id="ARBA00009400"/>
    </source>
</evidence>
<feature type="region of interest" description="Disordered" evidence="4">
    <location>
        <begin position="1"/>
        <end position="59"/>
    </location>
</feature>
<keyword evidence="3" id="KW-0808">Transferase</keyword>
<dbReference type="Proteomes" id="UP000002279">
    <property type="component" value="Chromosome 2"/>
</dbReference>
<feature type="compositionally biased region" description="Low complexity" evidence="4">
    <location>
        <begin position="13"/>
        <end position="22"/>
    </location>
</feature>
<dbReference type="InParanoid" id="K7E8A3"/>
<dbReference type="Ensembl" id="ENSOANT00000039004.2">
    <property type="protein sequence ID" value="ENSOANP00000029760.2"/>
    <property type="gene ID" value="ENSOANG00000032022.2"/>
</dbReference>
<dbReference type="InterPro" id="IPR027277">
    <property type="entry name" value="NadC/ModD"/>
</dbReference>
<evidence type="ECO:0000256" key="1">
    <source>
        <dbReference type="ARBA" id="ARBA00004790"/>
    </source>
</evidence>
<reference evidence="6" key="2">
    <citation type="submission" date="2025-08" db="UniProtKB">
        <authorList>
            <consortium name="Ensembl"/>
        </authorList>
    </citation>
    <scope>IDENTIFICATION</scope>
    <source>
        <strain evidence="6">Glennie</strain>
    </source>
</reference>
<reference evidence="6" key="3">
    <citation type="submission" date="2025-09" db="UniProtKB">
        <authorList>
            <consortium name="Ensembl"/>
        </authorList>
    </citation>
    <scope>IDENTIFICATION</scope>
    <source>
        <strain evidence="6">Glennie</strain>
    </source>
</reference>
<dbReference type="HOGENOM" id="CLU_039622_4_1_1"/>
<dbReference type="UniPathway" id="UPA00253"/>
<feature type="compositionally biased region" description="Low complexity" evidence="4">
    <location>
        <begin position="104"/>
        <end position="118"/>
    </location>
</feature>
<name>K7E8A3_ORNAN</name>
<dbReference type="SUPFAM" id="SSF51690">
    <property type="entry name" value="Nicotinate/Quinolinate PRTase C-terminal domain-like"/>
    <property type="match status" value="1"/>
</dbReference>
<accession>K7E8A3</accession>
<feature type="region of interest" description="Disordered" evidence="4">
    <location>
        <begin position="78"/>
        <end position="190"/>
    </location>
</feature>
<dbReference type="GO" id="GO:0004514">
    <property type="term" value="F:nicotinate-nucleotide diphosphorylase (carboxylating) activity"/>
    <property type="evidence" value="ECO:0000318"/>
    <property type="project" value="GO_Central"/>
</dbReference>
<dbReference type="InterPro" id="IPR002638">
    <property type="entry name" value="Quinolinate_PRibosylTrfase_C"/>
</dbReference>
<comment type="pathway">
    <text evidence="1">Cofactor biosynthesis; NAD(+) biosynthesis.</text>
</comment>
<feature type="compositionally biased region" description="Gly residues" evidence="4">
    <location>
        <begin position="86"/>
        <end position="96"/>
    </location>
</feature>
<dbReference type="eggNOG" id="KOG3008">
    <property type="taxonomic scope" value="Eukaryota"/>
</dbReference>
<feature type="compositionally biased region" description="Low complexity" evidence="4">
    <location>
        <begin position="44"/>
        <end position="53"/>
    </location>
</feature>
<dbReference type="GO" id="GO:0034213">
    <property type="term" value="P:quinolinate catabolic process"/>
    <property type="evidence" value="ECO:0000318"/>
    <property type="project" value="GO_Central"/>
</dbReference>
<feature type="compositionally biased region" description="Basic residues" evidence="4">
    <location>
        <begin position="119"/>
        <end position="132"/>
    </location>
</feature>
<dbReference type="Gene3D" id="3.20.20.70">
    <property type="entry name" value="Aldolase class I"/>
    <property type="match status" value="1"/>
</dbReference>
<feature type="domain" description="Quinolinate phosphoribosyl transferase C-terminal" evidence="5">
    <location>
        <begin position="193"/>
        <end position="289"/>
    </location>
</feature>
<sequence>MPLHFRLRPRPRPAAAPADPRVPGRRLAARGLPGPGLRRRGRGSRPVPGRPLGQVPRGTGRAAVLLGRLRQARVLGVLGPPRGLPVGAGGPGGRGPGARPPAAPRGADSPQRPGPLQRGGHRGLRGRGRHPAVRLGRAGGRHQEDHAGLPPGREVRAAGGRRRGPPLRPRGLGHAEGQPRAGRRRRGPGGVQAQRAMGFELKLEVEWRQPCRKLGHRRAGADLVMLDNFSPEELHLTAAALKAQFPAVKVEASGGISLANLPQFCGPHIDVISLGALTQAAPALDFSLKLLPSDGNPKNCLVGN</sequence>
<evidence type="ECO:0000313" key="7">
    <source>
        <dbReference type="Proteomes" id="UP000002279"/>
    </source>
</evidence>
<keyword evidence="3" id="KW-0328">Glycosyltransferase</keyword>
<dbReference type="PANTHER" id="PTHR32179">
    <property type="entry name" value="NICOTINATE-NUCLEOTIDE PYROPHOSPHORYLASE [CARBOXYLATING]"/>
    <property type="match status" value="1"/>
</dbReference>
<protein>
    <recommendedName>
        <fullName evidence="5">Quinolinate phosphoribosyl transferase C-terminal domain-containing protein</fullName>
    </recommendedName>
</protein>
<dbReference type="InterPro" id="IPR036068">
    <property type="entry name" value="Nicotinate_pribotase-like_C"/>
</dbReference>
<evidence type="ECO:0000259" key="5">
    <source>
        <dbReference type="Pfam" id="PF01729"/>
    </source>
</evidence>
<dbReference type="Bgee" id="ENSOANG00000032022">
    <property type="expression patterns" value="Expressed in fibroblast and 5 other cell types or tissues"/>
</dbReference>
<dbReference type="GO" id="GO:0005737">
    <property type="term" value="C:cytoplasm"/>
    <property type="evidence" value="ECO:0000318"/>
    <property type="project" value="GO_Central"/>
</dbReference>
<comment type="similarity">
    <text evidence="2">Belongs to the NadC/ModD family.</text>
</comment>
<organism evidence="6 7">
    <name type="scientific">Ornithorhynchus anatinus</name>
    <name type="common">Duckbill platypus</name>
    <dbReference type="NCBI Taxonomy" id="9258"/>
    <lineage>
        <taxon>Eukaryota</taxon>
        <taxon>Metazoa</taxon>
        <taxon>Chordata</taxon>
        <taxon>Craniata</taxon>
        <taxon>Vertebrata</taxon>
        <taxon>Euteleostomi</taxon>
        <taxon>Mammalia</taxon>
        <taxon>Monotremata</taxon>
        <taxon>Ornithorhynchidae</taxon>
        <taxon>Ornithorhynchus</taxon>
    </lineage>
</organism>
<evidence type="ECO:0000256" key="4">
    <source>
        <dbReference type="SAM" id="MobiDB-lite"/>
    </source>
</evidence>
<gene>
    <name evidence="6" type="primary">QPRT</name>
</gene>
<dbReference type="InterPro" id="IPR013785">
    <property type="entry name" value="Aldolase_TIM"/>
</dbReference>
<proteinExistence type="inferred from homology"/>
<evidence type="ECO:0000313" key="6">
    <source>
        <dbReference type="Ensembl" id="ENSOANP00000029760.2"/>
    </source>
</evidence>
<feature type="compositionally biased region" description="Basic residues" evidence="4">
    <location>
        <begin position="1"/>
        <end position="11"/>
    </location>
</feature>